<dbReference type="GO" id="GO:0016192">
    <property type="term" value="P:vesicle-mediated transport"/>
    <property type="evidence" value="ECO:0007669"/>
    <property type="project" value="InterPro"/>
</dbReference>
<dbReference type="PANTHER" id="PTHR11679">
    <property type="entry name" value="VESICLE PROTEIN SORTING-ASSOCIATED"/>
    <property type="match status" value="1"/>
</dbReference>
<dbReference type="InterPro" id="IPR036045">
    <property type="entry name" value="Sec1-like_sf"/>
</dbReference>
<accession>A0A6P8WE44</accession>
<dbReference type="InterPro" id="IPR001619">
    <property type="entry name" value="Sec1-like"/>
</dbReference>
<dbReference type="Gene3D" id="1.25.40.850">
    <property type="match status" value="1"/>
</dbReference>
<proteinExistence type="inferred from homology"/>
<dbReference type="Gene3D" id="3.40.50.2060">
    <property type="match status" value="1"/>
</dbReference>
<reference evidence="3" key="1">
    <citation type="submission" date="2025-08" db="UniProtKB">
        <authorList>
            <consortium name="RefSeq"/>
        </authorList>
    </citation>
    <scope>IDENTIFICATION</scope>
    <source>
        <strain evidence="3">15112-1751.03</strain>
        <tissue evidence="3">Whole Adult</tissue>
    </source>
</reference>
<name>A0A6P8WE44_DROAB</name>
<organism evidence="2 3">
    <name type="scientific">Drosophila albomicans</name>
    <name type="common">Fruit fly</name>
    <dbReference type="NCBI Taxonomy" id="7291"/>
    <lineage>
        <taxon>Eukaryota</taxon>
        <taxon>Metazoa</taxon>
        <taxon>Ecdysozoa</taxon>
        <taxon>Arthropoda</taxon>
        <taxon>Hexapoda</taxon>
        <taxon>Insecta</taxon>
        <taxon>Pterygota</taxon>
        <taxon>Neoptera</taxon>
        <taxon>Endopterygota</taxon>
        <taxon>Diptera</taxon>
        <taxon>Brachycera</taxon>
        <taxon>Muscomorpha</taxon>
        <taxon>Ephydroidea</taxon>
        <taxon>Drosophilidae</taxon>
        <taxon>Drosophila</taxon>
    </lineage>
</organism>
<dbReference type="CTD" id="32947"/>
<dbReference type="PIRSF" id="PIRSF005715">
    <property type="entry name" value="VPS45_Sec1"/>
    <property type="match status" value="1"/>
</dbReference>
<dbReference type="RefSeq" id="XP_034101859.1">
    <property type="nucleotide sequence ID" value="XM_034245968.2"/>
</dbReference>
<sequence length="617" mass="69381">MFPHLKSERVNLQLLQESACRELVQQLDAIHGSKVIVLDEAMIGPLGLVTKPNLFRERSIDLLPLKPEMRFPKELSNIVYIVRPQVALMDQLVAHVKTNSQHGRQFHILFVPRRSCLCIKQLENKEVMGAFGRLEELPWNFLPLDADVVSMEMLHAYRDVSIDGDTTALYQAAIGLVQLQRLYGRIPKIYGKGVQAQLVWDHAKQLAIDEKSLYNGDKGAIDQLILLDRGIDLLSPLATQLTYEGLIDEFYGIRQNQLTLPAEHFPSYNAVNSSSTAANAARAAEESERLLSDRGQRKTLMLHSGEELYAELRNKNFNEVRMLLVRKVKEIQEQMNLNSQQQSVQEIKSFVERMPQMLEQKRATSDHTAIAGLIDEQLKSYAFNDDLAAEQEFMVCADIDKSSSYIEDLIARHSELHNVLRLICLQCAAASGFKERVLNHYKRELAHVYGLEVLLTISNLEKAGLLHAQTESRAYAVLRKTLHLTVDDSVEVNPKDISYVHSFYAPLTARLVEHSLKPLGWQSLKSQINNLPGPTFEDFQVPLIGIGGRHGGGGTPSETSLLHARRVVLVLFVGGCTFAEIAALRFLAAQEDNNVQFVIATTKIINKRTFLESVMGS</sequence>
<dbReference type="InterPro" id="IPR027482">
    <property type="entry name" value="Sec1-like_dom2"/>
</dbReference>
<gene>
    <name evidence="3" type="primary">LOC117566410</name>
</gene>
<dbReference type="OrthoDB" id="10262287at2759"/>
<protein>
    <submittedName>
        <fullName evidence="3">Vacuolar protein sorting-associated protein 33A</fullName>
    </submittedName>
</protein>
<keyword evidence="2" id="KW-1185">Reference proteome</keyword>
<evidence type="ECO:0000313" key="3">
    <source>
        <dbReference type="RefSeq" id="XP_034101859.1"/>
    </source>
</evidence>
<dbReference type="InterPro" id="IPR043154">
    <property type="entry name" value="Sec-1-like_dom1"/>
</dbReference>
<dbReference type="SUPFAM" id="SSF56815">
    <property type="entry name" value="Sec1/munc18-like (SM) proteins"/>
    <property type="match status" value="1"/>
</dbReference>
<dbReference type="GeneID" id="117566410"/>
<evidence type="ECO:0000313" key="2">
    <source>
        <dbReference type="Proteomes" id="UP000515160"/>
    </source>
</evidence>
<dbReference type="AlphaFoldDB" id="A0A6P8WE44"/>
<dbReference type="Pfam" id="PF00995">
    <property type="entry name" value="Sec1"/>
    <property type="match status" value="1"/>
</dbReference>
<comment type="similarity">
    <text evidence="1">Belongs to the STXBP/unc-18/SEC1 family.</text>
</comment>
<evidence type="ECO:0000256" key="1">
    <source>
        <dbReference type="ARBA" id="ARBA00009884"/>
    </source>
</evidence>
<dbReference type="Gene3D" id="3.40.50.1910">
    <property type="match status" value="2"/>
</dbReference>
<dbReference type="Proteomes" id="UP000515160">
    <property type="component" value="Chromosome X"/>
</dbReference>
<dbReference type="InterPro" id="IPR043155">
    <property type="entry name" value="VPS33_dom3b"/>
</dbReference>